<dbReference type="InterPro" id="IPR007535">
    <property type="entry name" value="Catechol_dOase_N"/>
</dbReference>
<keyword evidence="5 8" id="KW-0560">Oxidoreductase</keyword>
<dbReference type="EMBL" id="HE971709">
    <property type="protein sequence ID" value="CCK31791.1"/>
    <property type="molecule type" value="Genomic_DNA"/>
</dbReference>
<dbReference type="SUPFAM" id="SSF49482">
    <property type="entry name" value="Aromatic compound dioxygenase"/>
    <property type="match status" value="1"/>
</dbReference>
<keyword evidence="6" id="KW-0408">Iron</keyword>
<evidence type="ECO:0000256" key="4">
    <source>
        <dbReference type="ARBA" id="ARBA00022964"/>
    </source>
</evidence>
<dbReference type="GO" id="GO:0018576">
    <property type="term" value="F:catechol 1,2-dioxygenase activity"/>
    <property type="evidence" value="ECO:0007669"/>
    <property type="project" value="InterPro"/>
</dbReference>
<organism evidence="8 9">
    <name type="scientific">Streptomyces davaonensis (strain DSM 101723 / JCM 4913 / KCC S-0913 / 768)</name>
    <dbReference type="NCBI Taxonomy" id="1214101"/>
    <lineage>
        <taxon>Bacteria</taxon>
        <taxon>Bacillati</taxon>
        <taxon>Actinomycetota</taxon>
        <taxon>Actinomycetes</taxon>
        <taxon>Kitasatosporales</taxon>
        <taxon>Streptomycetaceae</taxon>
        <taxon>Streptomyces</taxon>
    </lineage>
</organism>
<comment type="cofactor">
    <cofactor evidence="1">
        <name>Fe(3+)</name>
        <dbReference type="ChEBI" id="CHEBI:29034"/>
    </cofactor>
</comment>
<evidence type="ECO:0000256" key="5">
    <source>
        <dbReference type="ARBA" id="ARBA00023002"/>
    </source>
</evidence>
<dbReference type="PROSITE" id="PS00083">
    <property type="entry name" value="INTRADIOL_DIOXYGENAS"/>
    <property type="match status" value="1"/>
</dbReference>
<evidence type="ECO:0000256" key="1">
    <source>
        <dbReference type="ARBA" id="ARBA00001965"/>
    </source>
</evidence>
<reference evidence="8 9" key="1">
    <citation type="journal article" date="2012" name="J. Bacteriol.">
        <title>Genome sequence of the bacterium Streptomyces davawensis JCM 4913 and heterologous production of the unique antibiotic roseoflavin.</title>
        <authorList>
            <person name="Jankowitsch F."/>
            <person name="Schwarz J."/>
            <person name="Ruckert C."/>
            <person name="Gust B."/>
            <person name="Szczepanowski R."/>
            <person name="Blom J."/>
            <person name="Pelzer S."/>
            <person name="Kalinowski J."/>
            <person name="Mack M."/>
        </authorList>
    </citation>
    <scope>NUCLEOTIDE SEQUENCE [LARGE SCALE GENOMIC DNA]</scope>
    <source>
        <strain evidence="9">DSM 101723 / JCM 4913 / KCC S-0913 / 768</strain>
    </source>
</reference>
<dbReference type="InterPro" id="IPR050770">
    <property type="entry name" value="Intradiol_RC_Dioxygenase"/>
</dbReference>
<dbReference type="AlphaFoldDB" id="K4R6A6"/>
<keyword evidence="4 8" id="KW-0223">Dioxygenase</keyword>
<dbReference type="Pfam" id="PF04444">
    <property type="entry name" value="Dioxygenase_N"/>
    <property type="match status" value="1"/>
</dbReference>
<dbReference type="KEGG" id="sdv:BN159_7412"/>
<dbReference type="PANTHER" id="PTHR33711:SF7">
    <property type="entry name" value="INTRADIOL RING-CLEAVAGE DIOXYGENASES DOMAIN-CONTAINING PROTEIN-RELATED"/>
    <property type="match status" value="1"/>
</dbReference>
<dbReference type="HOGENOM" id="CLU_046727_1_1_11"/>
<dbReference type="RefSeq" id="WP_015662117.1">
    <property type="nucleotide sequence ID" value="NC_020504.1"/>
</dbReference>
<dbReference type="GO" id="GO:0009712">
    <property type="term" value="P:catechol-containing compound metabolic process"/>
    <property type="evidence" value="ECO:0007669"/>
    <property type="project" value="InterPro"/>
</dbReference>
<gene>
    <name evidence="8" type="primary">chqB</name>
    <name evidence="8" type="ORF">BN159_7412</name>
</gene>
<accession>K4R6A6</accession>
<keyword evidence="3" id="KW-0479">Metal-binding</keyword>
<dbReference type="PATRIC" id="fig|1214101.3.peg.7509"/>
<keyword evidence="9" id="KW-1185">Reference proteome</keyword>
<sequence length="296" mass="32189">MSEHSSEPSGFFEAERSAEIVAASFAGAPDERLREILTSLVRHAHAFVKDVGLTAEEWSEGIRFLTGTGHKCDDTRQEFILLSDVLGVSMLVESLNNPADGRCTEATVEGPFHLVDSPARELGDTIDETGGGGEPCLVTGRVTDTLGQPVAGARVDVWQADADGFYDVQRPGEIPERNLRGLFTADGDGRFRFRTVVPRHYPIPADGPVGALLRATGRHANRAAHIHLQISAPGVRTLTTHLFADDSPYLDSDAVFGVKASLIRPFAHVDDPERAAEYGLPNPFRHVDFPVTVRRM</sequence>
<dbReference type="Pfam" id="PF00775">
    <property type="entry name" value="Dioxygenase_C"/>
    <property type="match status" value="1"/>
</dbReference>
<dbReference type="Gene3D" id="2.60.130.10">
    <property type="entry name" value="Aromatic compound dioxygenase"/>
    <property type="match status" value="1"/>
</dbReference>
<dbReference type="GO" id="GO:0008199">
    <property type="term" value="F:ferric iron binding"/>
    <property type="evidence" value="ECO:0007669"/>
    <property type="project" value="InterPro"/>
</dbReference>
<proteinExistence type="inferred from homology"/>
<dbReference type="STRING" id="1214101.BN159_7412"/>
<evidence type="ECO:0000256" key="3">
    <source>
        <dbReference type="ARBA" id="ARBA00022723"/>
    </source>
</evidence>
<evidence type="ECO:0000256" key="6">
    <source>
        <dbReference type="ARBA" id="ARBA00023004"/>
    </source>
</evidence>
<evidence type="ECO:0000313" key="9">
    <source>
        <dbReference type="Proteomes" id="UP000008043"/>
    </source>
</evidence>
<name>K4R6A6_STRDJ</name>
<dbReference type="OrthoDB" id="9800887at2"/>
<dbReference type="InterPro" id="IPR015889">
    <property type="entry name" value="Intradiol_dOase_core"/>
</dbReference>
<dbReference type="Proteomes" id="UP000008043">
    <property type="component" value="Chromosome"/>
</dbReference>
<dbReference type="PANTHER" id="PTHR33711">
    <property type="entry name" value="DIOXYGENASE, PUTATIVE (AFU_ORTHOLOGUE AFUA_2G02910)-RELATED"/>
    <property type="match status" value="1"/>
</dbReference>
<protein>
    <submittedName>
        <fullName evidence="8">Hydroxyquinol 1,2-dioxygenase</fullName>
        <ecNumber evidence="8">1.13.11.37</ecNumber>
    </submittedName>
</protein>
<evidence type="ECO:0000313" key="8">
    <source>
        <dbReference type="EMBL" id="CCK31791.1"/>
    </source>
</evidence>
<dbReference type="InterPro" id="IPR000627">
    <property type="entry name" value="Intradiol_dOase_C"/>
</dbReference>
<dbReference type="GO" id="GO:0047074">
    <property type="term" value="F:4-hydroxycatechol 1,2-dioxygenase activity"/>
    <property type="evidence" value="ECO:0007669"/>
    <property type="project" value="UniProtKB-EC"/>
</dbReference>
<evidence type="ECO:0000259" key="7">
    <source>
        <dbReference type="PROSITE" id="PS00083"/>
    </source>
</evidence>
<feature type="domain" description="Intradiol ring-cleavage dioxygenases" evidence="7">
    <location>
        <begin position="138"/>
        <end position="166"/>
    </location>
</feature>
<evidence type="ECO:0000256" key="2">
    <source>
        <dbReference type="ARBA" id="ARBA00007825"/>
    </source>
</evidence>
<dbReference type="eggNOG" id="COG3485">
    <property type="taxonomic scope" value="Bacteria"/>
</dbReference>
<comment type="similarity">
    <text evidence="2">Belongs to the intradiol ring-cleavage dioxygenase family.</text>
</comment>
<dbReference type="EC" id="1.13.11.37" evidence="8"/>